<dbReference type="Proteomes" id="UP001480595">
    <property type="component" value="Unassembled WGS sequence"/>
</dbReference>
<protein>
    <submittedName>
        <fullName evidence="2">Uncharacterized protein</fullName>
    </submittedName>
</protein>
<reference evidence="2 3" key="1">
    <citation type="submission" date="2023-01" db="EMBL/GenBank/DDBJ databases">
        <title>Analysis of 21 Apiospora genomes using comparative genomics revels a genus with tremendous synthesis potential of carbohydrate active enzymes and secondary metabolites.</title>
        <authorList>
            <person name="Sorensen T."/>
        </authorList>
    </citation>
    <scope>NUCLEOTIDE SEQUENCE [LARGE SCALE GENOMIC DNA]</scope>
    <source>
        <strain evidence="2 3">CBS 135458</strain>
    </source>
</reference>
<feature type="region of interest" description="Disordered" evidence="1">
    <location>
        <begin position="1"/>
        <end position="25"/>
    </location>
</feature>
<gene>
    <name evidence="2" type="ORF">PG994_015224</name>
</gene>
<evidence type="ECO:0000313" key="2">
    <source>
        <dbReference type="EMBL" id="KAK8036727.1"/>
    </source>
</evidence>
<evidence type="ECO:0000313" key="3">
    <source>
        <dbReference type="Proteomes" id="UP001480595"/>
    </source>
</evidence>
<dbReference type="RefSeq" id="XP_066707545.1">
    <property type="nucleotide sequence ID" value="XM_066866631.1"/>
</dbReference>
<sequence>MYIPYSQGSRSKEFDERHHGDRGSALLPPPALEAFGTLSMVQLRFQTSAGNQHAKGGATFAQLVSNTILTEVHGIIAKLHKQIANDEPTQSTHRQKRRKIDRMAAGAPLTHQTSTGDACQPIAIDEQLHTQRRGSSLLAINPYLPMVEYQRLPGLALMAEMKRFISSGAPHFWDAIAKEDHPQKACVAVPSIRLFSAGASGFIAGIQHH</sequence>
<name>A0ABR1SRA6_9PEZI</name>
<feature type="compositionally biased region" description="Basic and acidic residues" evidence="1">
    <location>
        <begin position="10"/>
        <end position="22"/>
    </location>
</feature>
<proteinExistence type="predicted"/>
<evidence type="ECO:0000256" key="1">
    <source>
        <dbReference type="SAM" id="MobiDB-lite"/>
    </source>
</evidence>
<comment type="caution">
    <text evidence="2">The sequence shown here is derived from an EMBL/GenBank/DDBJ whole genome shotgun (WGS) entry which is preliminary data.</text>
</comment>
<dbReference type="GeneID" id="92099696"/>
<dbReference type="EMBL" id="JAQQWL010000018">
    <property type="protein sequence ID" value="KAK8036727.1"/>
    <property type="molecule type" value="Genomic_DNA"/>
</dbReference>
<keyword evidence="3" id="KW-1185">Reference proteome</keyword>
<accession>A0ABR1SRA6</accession>
<organism evidence="2 3">
    <name type="scientific">Apiospora phragmitis</name>
    <dbReference type="NCBI Taxonomy" id="2905665"/>
    <lineage>
        <taxon>Eukaryota</taxon>
        <taxon>Fungi</taxon>
        <taxon>Dikarya</taxon>
        <taxon>Ascomycota</taxon>
        <taxon>Pezizomycotina</taxon>
        <taxon>Sordariomycetes</taxon>
        <taxon>Xylariomycetidae</taxon>
        <taxon>Amphisphaeriales</taxon>
        <taxon>Apiosporaceae</taxon>
        <taxon>Apiospora</taxon>
    </lineage>
</organism>